<evidence type="ECO:0000313" key="2">
    <source>
        <dbReference type="Proteomes" id="UP000019487"/>
    </source>
</evidence>
<sequence>MIDEFPGFQMAEKGMIFELTASGSGQENDLRIDSERVRASDCATDKKDRHQVVSFETPSMYSKSKTPSMSIDCIDDENWFT</sequence>
<evidence type="ECO:0000313" key="1">
    <source>
        <dbReference type="EMBL" id="ESZ93683.1"/>
    </source>
</evidence>
<gene>
    <name evidence="1" type="ORF">SBOR_5923</name>
</gene>
<comment type="caution">
    <text evidence="1">The sequence shown here is derived from an EMBL/GenBank/DDBJ whole genome shotgun (WGS) entry which is preliminary data.</text>
</comment>
<proteinExistence type="predicted"/>
<protein>
    <submittedName>
        <fullName evidence="1">Uncharacterized protein</fullName>
    </submittedName>
</protein>
<dbReference type="AlphaFoldDB" id="W9CCY0"/>
<dbReference type="Proteomes" id="UP000019487">
    <property type="component" value="Unassembled WGS sequence"/>
</dbReference>
<keyword evidence="2" id="KW-1185">Reference proteome</keyword>
<organism evidence="1 2">
    <name type="scientific">Sclerotinia borealis (strain F-4128)</name>
    <dbReference type="NCBI Taxonomy" id="1432307"/>
    <lineage>
        <taxon>Eukaryota</taxon>
        <taxon>Fungi</taxon>
        <taxon>Dikarya</taxon>
        <taxon>Ascomycota</taxon>
        <taxon>Pezizomycotina</taxon>
        <taxon>Leotiomycetes</taxon>
        <taxon>Helotiales</taxon>
        <taxon>Sclerotiniaceae</taxon>
        <taxon>Sclerotinia</taxon>
    </lineage>
</organism>
<dbReference type="EMBL" id="AYSA01000296">
    <property type="protein sequence ID" value="ESZ93683.1"/>
    <property type="molecule type" value="Genomic_DNA"/>
</dbReference>
<accession>W9CCY0</accession>
<dbReference type="HOGENOM" id="CLU_2575235_0_0_1"/>
<name>W9CCY0_SCLBF</name>
<reference evidence="1 2" key="1">
    <citation type="journal article" date="2014" name="Genome Announc.">
        <title>Draft genome sequence of Sclerotinia borealis, a psychrophilic plant pathogenic fungus.</title>
        <authorList>
            <person name="Mardanov A.V."/>
            <person name="Beletsky A.V."/>
            <person name="Kadnikov V.V."/>
            <person name="Ignatov A.N."/>
            <person name="Ravin N.V."/>
        </authorList>
    </citation>
    <scope>NUCLEOTIDE SEQUENCE [LARGE SCALE GENOMIC DNA]</scope>
    <source>
        <strain evidence="2">F-4157</strain>
    </source>
</reference>